<evidence type="ECO:0000313" key="3">
    <source>
        <dbReference type="Proteomes" id="UP000002630"/>
    </source>
</evidence>
<proteinExistence type="predicted"/>
<feature type="compositionally biased region" description="Pro residues" evidence="1">
    <location>
        <begin position="1"/>
        <end position="10"/>
    </location>
</feature>
<name>D7G251_ECTSI</name>
<dbReference type="InParanoid" id="D7G251"/>
<dbReference type="EMBL" id="FN649727">
    <property type="protein sequence ID" value="CBJ33354.1"/>
    <property type="molecule type" value="Genomic_DNA"/>
</dbReference>
<reference evidence="2 3" key="1">
    <citation type="journal article" date="2010" name="Nature">
        <title>The Ectocarpus genome and the independent evolution of multicellularity in brown algae.</title>
        <authorList>
            <person name="Cock J.M."/>
            <person name="Sterck L."/>
            <person name="Rouze P."/>
            <person name="Scornet D."/>
            <person name="Allen A.E."/>
            <person name="Amoutzias G."/>
            <person name="Anthouard V."/>
            <person name="Artiguenave F."/>
            <person name="Aury J.M."/>
            <person name="Badger J.H."/>
            <person name="Beszteri B."/>
            <person name="Billiau K."/>
            <person name="Bonnet E."/>
            <person name="Bothwell J.H."/>
            <person name="Bowler C."/>
            <person name="Boyen C."/>
            <person name="Brownlee C."/>
            <person name="Carrano C.J."/>
            <person name="Charrier B."/>
            <person name="Cho G.Y."/>
            <person name="Coelho S.M."/>
            <person name="Collen J."/>
            <person name="Corre E."/>
            <person name="Da Silva C."/>
            <person name="Delage L."/>
            <person name="Delaroque N."/>
            <person name="Dittami S.M."/>
            <person name="Doulbeau S."/>
            <person name="Elias M."/>
            <person name="Farnham G."/>
            <person name="Gachon C.M."/>
            <person name="Gschloessl B."/>
            <person name="Heesch S."/>
            <person name="Jabbari K."/>
            <person name="Jubin C."/>
            <person name="Kawai H."/>
            <person name="Kimura K."/>
            <person name="Kloareg B."/>
            <person name="Kupper F.C."/>
            <person name="Lang D."/>
            <person name="Le Bail A."/>
            <person name="Leblanc C."/>
            <person name="Lerouge P."/>
            <person name="Lohr M."/>
            <person name="Lopez P.J."/>
            <person name="Martens C."/>
            <person name="Maumus F."/>
            <person name="Michel G."/>
            <person name="Miranda-Saavedra D."/>
            <person name="Morales J."/>
            <person name="Moreau H."/>
            <person name="Motomura T."/>
            <person name="Nagasato C."/>
            <person name="Napoli C.A."/>
            <person name="Nelson D.R."/>
            <person name="Nyvall-Collen P."/>
            <person name="Peters A.F."/>
            <person name="Pommier C."/>
            <person name="Potin P."/>
            <person name="Poulain J."/>
            <person name="Quesneville H."/>
            <person name="Read B."/>
            <person name="Rensing S.A."/>
            <person name="Ritter A."/>
            <person name="Rousvoal S."/>
            <person name="Samanta M."/>
            <person name="Samson G."/>
            <person name="Schroeder D.C."/>
            <person name="Segurens B."/>
            <person name="Strittmatter M."/>
            <person name="Tonon T."/>
            <person name="Tregear J.W."/>
            <person name="Valentin K."/>
            <person name="von Dassow P."/>
            <person name="Yamagishi T."/>
            <person name="Van de Peer Y."/>
            <person name="Wincker P."/>
        </authorList>
    </citation>
    <scope>NUCLEOTIDE SEQUENCE [LARGE SCALE GENOMIC DNA]</scope>
    <source>
        <strain evidence="3">Ec32 / CCAP1310/4</strain>
    </source>
</reference>
<feature type="region of interest" description="Disordered" evidence="1">
    <location>
        <begin position="1"/>
        <end position="55"/>
    </location>
</feature>
<dbReference type="Proteomes" id="UP000002630">
    <property type="component" value="Linkage Group LG02"/>
</dbReference>
<protein>
    <submittedName>
        <fullName evidence="2">Uncharacterized protein</fullName>
    </submittedName>
</protein>
<keyword evidence="3" id="KW-1185">Reference proteome</keyword>
<dbReference type="AlphaFoldDB" id="D7G251"/>
<gene>
    <name evidence="2" type="ORF">Esi_0465_0003</name>
</gene>
<evidence type="ECO:0000256" key="1">
    <source>
        <dbReference type="SAM" id="MobiDB-lite"/>
    </source>
</evidence>
<dbReference type="OrthoDB" id="10277984at2759"/>
<sequence length="182" mass="19944">MPLLMCPPPRHSSTPVTRRLVTAEVSPPEATSTERERAGSPTESPAARESAPSPVVEDQATIAQRAKQEAHNDRIVATFNSVMLADGLKVLKHHRRSSKKAASRVIRFVPDYGGALVWDKPLRQPGAKASRVPLDAITQVELEARIVWISAGDERVGFETSKTEDADLMYQAICILVDRCHA</sequence>
<accession>D7G251</accession>
<dbReference type="EMBL" id="FN648669">
    <property type="protein sequence ID" value="CBJ33354.1"/>
    <property type="molecule type" value="Genomic_DNA"/>
</dbReference>
<organism evidence="2 3">
    <name type="scientific">Ectocarpus siliculosus</name>
    <name type="common">Brown alga</name>
    <name type="synonym">Conferva siliculosa</name>
    <dbReference type="NCBI Taxonomy" id="2880"/>
    <lineage>
        <taxon>Eukaryota</taxon>
        <taxon>Sar</taxon>
        <taxon>Stramenopiles</taxon>
        <taxon>Ochrophyta</taxon>
        <taxon>PX clade</taxon>
        <taxon>Phaeophyceae</taxon>
        <taxon>Ectocarpales</taxon>
        <taxon>Ectocarpaceae</taxon>
        <taxon>Ectocarpus</taxon>
    </lineage>
</organism>
<evidence type="ECO:0000313" key="2">
    <source>
        <dbReference type="EMBL" id="CBJ33354.1"/>
    </source>
</evidence>